<name>A0ACB8ARI0_9AGAM</name>
<reference evidence="1" key="1">
    <citation type="journal article" date="2021" name="New Phytol.">
        <title>Evolutionary innovations through gain and loss of genes in the ectomycorrhizal Boletales.</title>
        <authorList>
            <person name="Wu G."/>
            <person name="Miyauchi S."/>
            <person name="Morin E."/>
            <person name="Kuo A."/>
            <person name="Drula E."/>
            <person name="Varga T."/>
            <person name="Kohler A."/>
            <person name="Feng B."/>
            <person name="Cao Y."/>
            <person name="Lipzen A."/>
            <person name="Daum C."/>
            <person name="Hundley H."/>
            <person name="Pangilinan J."/>
            <person name="Johnson J."/>
            <person name="Barry K."/>
            <person name="LaButti K."/>
            <person name="Ng V."/>
            <person name="Ahrendt S."/>
            <person name="Min B."/>
            <person name="Choi I.G."/>
            <person name="Park H."/>
            <person name="Plett J.M."/>
            <person name="Magnuson J."/>
            <person name="Spatafora J.W."/>
            <person name="Nagy L.G."/>
            <person name="Henrissat B."/>
            <person name="Grigoriev I.V."/>
            <person name="Yang Z.L."/>
            <person name="Xu J."/>
            <person name="Martin F.M."/>
        </authorList>
    </citation>
    <scope>NUCLEOTIDE SEQUENCE</scope>
    <source>
        <strain evidence="1">ATCC 28755</strain>
    </source>
</reference>
<dbReference type="EMBL" id="MU267599">
    <property type="protein sequence ID" value="KAH7915544.1"/>
    <property type="molecule type" value="Genomic_DNA"/>
</dbReference>
<accession>A0ACB8ARI0</accession>
<dbReference type="Proteomes" id="UP000790377">
    <property type="component" value="Unassembled WGS sequence"/>
</dbReference>
<keyword evidence="2" id="KW-1185">Reference proteome</keyword>
<evidence type="ECO:0000313" key="2">
    <source>
        <dbReference type="Proteomes" id="UP000790377"/>
    </source>
</evidence>
<evidence type="ECO:0000313" key="1">
    <source>
        <dbReference type="EMBL" id="KAH7915544.1"/>
    </source>
</evidence>
<sequence>MSLTLNSFPEELLARVLALCVEPNLSVTPRPTWHTSAPTTQPRTRLAPLLVSRQFLRIGSPAFYHTLHLRSANQTARVLITLREQPDLAFAVRKVVATGVWSELADLFGACSRIDEVDICLDAGARTLMPSGGNATARGQPQRTAITVNTDEADAEAVCTALEHLDIRNFTLRKAASAYLTHPKPRYVMTRLAQAVPKWKNLESTDIALRLSGDASALTFAHALSASPRLRTVRAQIPAIWNDILLVISHNSNLERVVLYADSPTGILGSFDGESVLAASGMYMTEAKKHARLTDLIKAGTAHKSVIRTRAHTTISVMSTATGKTPLPVGAQKDVAGHLMVPRSYA</sequence>
<comment type="caution">
    <text evidence="1">The sequence shown here is derived from an EMBL/GenBank/DDBJ whole genome shotgun (WGS) entry which is preliminary data.</text>
</comment>
<organism evidence="1 2">
    <name type="scientific">Hygrophoropsis aurantiaca</name>
    <dbReference type="NCBI Taxonomy" id="72124"/>
    <lineage>
        <taxon>Eukaryota</taxon>
        <taxon>Fungi</taxon>
        <taxon>Dikarya</taxon>
        <taxon>Basidiomycota</taxon>
        <taxon>Agaricomycotina</taxon>
        <taxon>Agaricomycetes</taxon>
        <taxon>Agaricomycetidae</taxon>
        <taxon>Boletales</taxon>
        <taxon>Coniophorineae</taxon>
        <taxon>Hygrophoropsidaceae</taxon>
        <taxon>Hygrophoropsis</taxon>
    </lineage>
</organism>
<proteinExistence type="predicted"/>
<gene>
    <name evidence="1" type="ORF">BJ138DRAFT_57483</name>
</gene>
<protein>
    <submittedName>
        <fullName evidence="1">Uncharacterized protein</fullName>
    </submittedName>
</protein>